<reference evidence="3" key="4">
    <citation type="submission" date="2018-07" db="EMBL/GenBank/DDBJ databases">
        <authorList>
            <consortium name="GenomeTrakr network: Whole genome sequencing for foodborne pathogen traceback"/>
        </authorList>
    </citation>
    <scope>NUCLEOTIDE SEQUENCE</scope>
    <source>
        <strain evidence="3">I2016018188-1</strain>
    </source>
</reference>
<evidence type="ECO:0000259" key="1">
    <source>
        <dbReference type="SMART" id="SM01022"/>
    </source>
</evidence>
<evidence type="ECO:0000313" key="3">
    <source>
        <dbReference type="EMBL" id="EDF9694924.1"/>
    </source>
</evidence>
<dbReference type="SUPFAM" id="SSF88697">
    <property type="entry name" value="PUA domain-like"/>
    <property type="match status" value="1"/>
</dbReference>
<dbReference type="EMBL" id="DAARWM010000007">
    <property type="protein sequence ID" value="HAE4260133.1"/>
    <property type="molecule type" value="Genomic_DNA"/>
</dbReference>
<feature type="domain" description="ASCH" evidence="1">
    <location>
        <begin position="5"/>
        <end position="99"/>
    </location>
</feature>
<dbReference type="SMART" id="SM01022">
    <property type="entry name" value="ASCH"/>
    <property type="match status" value="1"/>
</dbReference>
<evidence type="ECO:0000313" key="2">
    <source>
        <dbReference type="EMBL" id="ECR6177291.1"/>
    </source>
</evidence>
<accession>A0A3V1DH52</accession>
<dbReference type="Gene3D" id="2.30.130.30">
    <property type="entry name" value="Hypothetical protein"/>
    <property type="match status" value="1"/>
</dbReference>
<sequence length="123" mass="14114">MKVLLSIKPEYAESILSGKKKYEFRKSIFRNKNVDTIVIYATMPVGKVIGEFKVGDILALSPSELWDKTKAHAGITHSFFKDYFHQREKAFAISIKNPKRYKFPVDLNELIPGGVAPQSYRYL</sequence>
<dbReference type="Pfam" id="PF04266">
    <property type="entry name" value="ASCH"/>
    <property type="match status" value="1"/>
</dbReference>
<reference evidence="2" key="3">
    <citation type="submission" date="2018-07" db="EMBL/GenBank/DDBJ databases">
        <authorList>
            <person name="Ashton P.M."/>
            <person name="Dallman T."/>
            <person name="Nair S."/>
            <person name="De Pinna E."/>
            <person name="Peters T."/>
            <person name="Grant K."/>
        </authorList>
    </citation>
    <scope>NUCLEOTIDE SEQUENCE</scope>
    <source>
        <strain evidence="2">36520</strain>
    </source>
</reference>
<dbReference type="AlphaFoldDB" id="A0A3V1DH52"/>
<comment type="caution">
    <text evidence="4">The sequence shown here is derived from an EMBL/GenBank/DDBJ whole genome shotgun (WGS) entry which is preliminary data.</text>
</comment>
<dbReference type="EMBL" id="AAMCOD010000002">
    <property type="protein sequence ID" value="EDF9694924.1"/>
    <property type="molecule type" value="Genomic_DNA"/>
</dbReference>
<dbReference type="InterPro" id="IPR007374">
    <property type="entry name" value="ASCH_domain"/>
</dbReference>
<reference evidence="4" key="1">
    <citation type="journal article" date="2018" name="Genome Biol.">
        <title>SKESA: strategic k-mer extension for scrupulous assemblies.</title>
        <authorList>
            <person name="Souvorov A."/>
            <person name="Agarwala R."/>
            <person name="Lipman D.J."/>
        </authorList>
    </citation>
    <scope>NUCLEOTIDE SEQUENCE</scope>
    <source>
        <strain evidence="4">Salmonella enterica</strain>
    </source>
</reference>
<reference evidence="4" key="2">
    <citation type="submission" date="2018-07" db="EMBL/GenBank/DDBJ databases">
        <authorList>
            <consortium name="NCBI Pathogen Detection Project"/>
        </authorList>
    </citation>
    <scope>NUCLEOTIDE SEQUENCE</scope>
    <source>
        <strain evidence="4">Salmonella enterica</strain>
    </source>
</reference>
<dbReference type="EMBL" id="AAKGUL010000016">
    <property type="protein sequence ID" value="ECR6177291.1"/>
    <property type="molecule type" value="Genomic_DNA"/>
</dbReference>
<dbReference type="RefSeq" id="WP_023226820.1">
    <property type="nucleotide sequence ID" value="NZ_CP094269.1"/>
</dbReference>
<gene>
    <name evidence="3" type="ORF">BTC31_11145</name>
    <name evidence="4" type="ORF">G4B62_002980</name>
    <name evidence="2" type="ORF">ZR89_11015</name>
</gene>
<name>A0A3V1DH52_SALEN</name>
<organism evidence="4">
    <name type="scientific">Salmonella enteritidis</name>
    <dbReference type="NCBI Taxonomy" id="149539"/>
    <lineage>
        <taxon>Bacteria</taxon>
        <taxon>Pseudomonadati</taxon>
        <taxon>Pseudomonadota</taxon>
        <taxon>Gammaproteobacteria</taxon>
        <taxon>Enterobacterales</taxon>
        <taxon>Enterobacteriaceae</taxon>
        <taxon>Salmonella</taxon>
    </lineage>
</organism>
<proteinExistence type="predicted"/>
<protein>
    <submittedName>
        <fullName evidence="4">ASCH domain-containing protein</fullName>
    </submittedName>
</protein>
<evidence type="ECO:0000313" key="4">
    <source>
        <dbReference type="EMBL" id="HAE4260133.1"/>
    </source>
</evidence>
<dbReference type="InterPro" id="IPR015947">
    <property type="entry name" value="PUA-like_sf"/>
</dbReference>